<keyword evidence="2" id="KW-0255">Endonuclease</keyword>
<accession>A0A239APT6</accession>
<reference evidence="2 3" key="1">
    <citation type="submission" date="2017-06" db="EMBL/GenBank/DDBJ databases">
        <authorList>
            <person name="Kim H.J."/>
            <person name="Triplett B.A."/>
        </authorList>
    </citation>
    <scope>NUCLEOTIDE SEQUENCE [LARGE SCALE GENOMIC DNA]</scope>
    <source>
        <strain evidence="2 3">DSM 44272</strain>
    </source>
</reference>
<dbReference type="GO" id="GO:0004519">
    <property type="term" value="F:endonuclease activity"/>
    <property type="evidence" value="ECO:0007669"/>
    <property type="project" value="UniProtKB-KW"/>
</dbReference>
<dbReference type="SMART" id="SM00507">
    <property type="entry name" value="HNHc"/>
    <property type="match status" value="1"/>
</dbReference>
<sequence>MSEEIRSLTQSVGASNTFADDVIGDIWVQLQEHPWLGALVAVLVVQTCVRAARDFIHSVHTRDAVRTFPRADKIAILSRAGGRCEHHSWLAGRCDETVGLEADHIHPHSRGGWTALANGQALCRRHNKAKAARVPWGWELDRLDRRRADYFPSGVPTQVVRHRPRSTASA</sequence>
<dbReference type="AlphaFoldDB" id="A0A239APT6"/>
<feature type="domain" description="HNH nuclease" evidence="1">
    <location>
        <begin position="71"/>
        <end position="128"/>
    </location>
</feature>
<keyword evidence="2" id="KW-0378">Hydrolase</keyword>
<dbReference type="InterPro" id="IPR002711">
    <property type="entry name" value="HNH"/>
</dbReference>
<keyword evidence="2" id="KW-0540">Nuclease</keyword>
<dbReference type="OrthoDB" id="9802901at2"/>
<proteinExistence type="predicted"/>
<dbReference type="EMBL" id="FZNO01000051">
    <property type="protein sequence ID" value="SNR97008.1"/>
    <property type="molecule type" value="Genomic_DNA"/>
</dbReference>
<evidence type="ECO:0000259" key="1">
    <source>
        <dbReference type="SMART" id="SM00507"/>
    </source>
</evidence>
<dbReference type="Gene3D" id="1.10.30.50">
    <property type="match status" value="1"/>
</dbReference>
<gene>
    <name evidence="2" type="ORF">SAMN06272737_1511</name>
</gene>
<evidence type="ECO:0000313" key="3">
    <source>
        <dbReference type="Proteomes" id="UP000198403"/>
    </source>
</evidence>
<dbReference type="InterPro" id="IPR003615">
    <property type="entry name" value="HNH_nuc"/>
</dbReference>
<name>A0A239APT6_9ACTN</name>
<dbReference type="Proteomes" id="UP000198403">
    <property type="component" value="Unassembled WGS sequence"/>
</dbReference>
<dbReference type="RefSeq" id="WP_089339005.1">
    <property type="nucleotide sequence ID" value="NZ_FZNO01000051.1"/>
</dbReference>
<organism evidence="2 3">
    <name type="scientific">Blastococcus mobilis</name>
    <dbReference type="NCBI Taxonomy" id="1938746"/>
    <lineage>
        <taxon>Bacteria</taxon>
        <taxon>Bacillati</taxon>
        <taxon>Actinomycetota</taxon>
        <taxon>Actinomycetes</taxon>
        <taxon>Geodermatophilales</taxon>
        <taxon>Geodermatophilaceae</taxon>
        <taxon>Blastococcus</taxon>
    </lineage>
</organism>
<dbReference type="Pfam" id="PF01844">
    <property type="entry name" value="HNH"/>
    <property type="match status" value="1"/>
</dbReference>
<dbReference type="GO" id="GO:0003676">
    <property type="term" value="F:nucleic acid binding"/>
    <property type="evidence" value="ECO:0007669"/>
    <property type="project" value="InterPro"/>
</dbReference>
<dbReference type="GO" id="GO:0008270">
    <property type="term" value="F:zinc ion binding"/>
    <property type="evidence" value="ECO:0007669"/>
    <property type="project" value="InterPro"/>
</dbReference>
<dbReference type="CDD" id="cd00085">
    <property type="entry name" value="HNHc"/>
    <property type="match status" value="1"/>
</dbReference>
<protein>
    <submittedName>
        <fullName evidence="2">HNH endonuclease</fullName>
    </submittedName>
</protein>
<keyword evidence="3" id="KW-1185">Reference proteome</keyword>
<evidence type="ECO:0000313" key="2">
    <source>
        <dbReference type="EMBL" id="SNR97008.1"/>
    </source>
</evidence>